<sequence>MSACVKGSPSIKGHGVLEEEDTYVAGNEPERTNSTASPPDITNKHHHNAENDDNPIPAPDVYVVSDKINAEDSAMYTASEENEESNPKAGNIDEEEKVKQAAGSTATINLNSNSNAKKSQPDTTEGSVNNIETWHDDDFIDDVDIEPYAVADMCDHETYYGTAASTAPQKTGLSGIGGSNSDAKEAQNAHNKQMINPMEANVCQQASDDSTKDTGEHKLQNPSNPAELHPNLQYSGANGDQQAQAIAIGLLTAVYGSNQDIQRANSKNMQGSNVAEPSSTTSTIAVTTSSHGTNKTIIEGIDGTSNPQSTIASMTHPSFGALMASHSTFAKLIVRTHPSTKAKLGQSPYQCKA</sequence>
<keyword evidence="3" id="KW-1185">Reference proteome</keyword>
<accession>A0A8J9Z8D2</accession>
<proteinExistence type="predicted"/>
<dbReference type="Proteomes" id="UP000838412">
    <property type="component" value="Chromosome 17"/>
</dbReference>
<evidence type="ECO:0000256" key="1">
    <source>
        <dbReference type="SAM" id="MobiDB-lite"/>
    </source>
</evidence>
<protein>
    <submittedName>
        <fullName evidence="2">Hypp8673 protein</fullName>
    </submittedName>
</protein>
<feature type="region of interest" description="Disordered" evidence="1">
    <location>
        <begin position="1"/>
        <end position="131"/>
    </location>
</feature>
<feature type="compositionally biased region" description="Polar residues" evidence="1">
    <location>
        <begin position="102"/>
        <end position="131"/>
    </location>
</feature>
<evidence type="ECO:0000313" key="3">
    <source>
        <dbReference type="Proteomes" id="UP000838412"/>
    </source>
</evidence>
<organism evidence="2 3">
    <name type="scientific">Branchiostoma lanceolatum</name>
    <name type="common">Common lancelet</name>
    <name type="synonym">Amphioxus lanceolatum</name>
    <dbReference type="NCBI Taxonomy" id="7740"/>
    <lineage>
        <taxon>Eukaryota</taxon>
        <taxon>Metazoa</taxon>
        <taxon>Chordata</taxon>
        <taxon>Cephalochordata</taxon>
        <taxon>Leptocardii</taxon>
        <taxon>Amphioxiformes</taxon>
        <taxon>Branchiostomatidae</taxon>
        <taxon>Branchiostoma</taxon>
    </lineage>
</organism>
<reference evidence="2" key="1">
    <citation type="submission" date="2022-01" db="EMBL/GenBank/DDBJ databases">
        <authorList>
            <person name="Braso-Vives M."/>
        </authorList>
    </citation>
    <scope>NUCLEOTIDE SEQUENCE</scope>
</reference>
<dbReference type="OrthoDB" id="10221035at2759"/>
<feature type="compositionally biased region" description="Basic and acidic residues" evidence="1">
    <location>
        <begin position="209"/>
        <end position="219"/>
    </location>
</feature>
<evidence type="ECO:0000313" key="2">
    <source>
        <dbReference type="EMBL" id="CAH1249734.1"/>
    </source>
</evidence>
<dbReference type="AlphaFoldDB" id="A0A8J9Z8D2"/>
<dbReference type="EMBL" id="OV696702">
    <property type="protein sequence ID" value="CAH1249734.1"/>
    <property type="molecule type" value="Genomic_DNA"/>
</dbReference>
<gene>
    <name evidence="2" type="primary">Hypp8673</name>
    <name evidence="2" type="ORF">BLAG_LOCUS10738</name>
</gene>
<name>A0A8J9Z8D2_BRALA</name>
<feature type="region of interest" description="Disordered" evidence="1">
    <location>
        <begin position="204"/>
        <end position="235"/>
    </location>
</feature>